<keyword evidence="2 6" id="KW-0805">Transcription regulation</keyword>
<dbReference type="InterPro" id="IPR014284">
    <property type="entry name" value="RNA_pol_sigma-70_dom"/>
</dbReference>
<sequence length="199" mass="21706">MCVLTEGDAAAGPPRGVGDVDEEIEAAFRAGRPEAVRAAYERWSPLVYTIALRSLGSAPDAEDVTQQVFVDAWRSRARFDPDRAPLQAWLVGITRHAVADAYGRRTREQQVADAVAAVRADPAPESNPARMVVDRVVVADAIDALGDPQRQILSLAFFEDLTHVQIAERVGLPLGTVKSHIARSLRRLRTRLEVGDAAY</sequence>
<dbReference type="InterPro" id="IPR013324">
    <property type="entry name" value="RNA_pol_sigma_r3/r4-like"/>
</dbReference>
<evidence type="ECO:0000256" key="1">
    <source>
        <dbReference type="ARBA" id="ARBA00010641"/>
    </source>
</evidence>
<comment type="similarity">
    <text evidence="1 6">Belongs to the sigma-70 factor family. ECF subfamily.</text>
</comment>
<dbReference type="Pfam" id="PF04542">
    <property type="entry name" value="Sigma70_r2"/>
    <property type="match status" value="1"/>
</dbReference>
<dbReference type="PANTHER" id="PTHR43133">
    <property type="entry name" value="RNA POLYMERASE ECF-TYPE SIGMA FACTO"/>
    <property type="match status" value="1"/>
</dbReference>
<dbReference type="Pfam" id="PF04545">
    <property type="entry name" value="Sigma70_r4"/>
    <property type="match status" value="1"/>
</dbReference>
<proteinExistence type="inferred from homology"/>
<dbReference type="Proteomes" id="UP001595955">
    <property type="component" value="Unassembled WGS sequence"/>
</dbReference>
<gene>
    <name evidence="9" type="ORF">ACFO3F_01175</name>
</gene>
<reference evidence="10" key="1">
    <citation type="journal article" date="2019" name="Int. J. Syst. Evol. Microbiol.">
        <title>The Global Catalogue of Microorganisms (GCM) 10K type strain sequencing project: providing services to taxonomists for standard genome sequencing and annotation.</title>
        <authorList>
            <consortium name="The Broad Institute Genomics Platform"/>
            <consortium name="The Broad Institute Genome Sequencing Center for Infectious Disease"/>
            <person name="Wu L."/>
            <person name="Ma J."/>
        </authorList>
    </citation>
    <scope>NUCLEOTIDE SEQUENCE [LARGE SCALE GENOMIC DNA]</scope>
    <source>
        <strain evidence="10">JCM 3369</strain>
    </source>
</reference>
<evidence type="ECO:0000256" key="6">
    <source>
        <dbReference type="RuleBase" id="RU000716"/>
    </source>
</evidence>
<evidence type="ECO:0000256" key="4">
    <source>
        <dbReference type="ARBA" id="ARBA00023125"/>
    </source>
</evidence>
<accession>A0ABV9D5A9</accession>
<feature type="domain" description="RNA polymerase sigma-70 region 4" evidence="8">
    <location>
        <begin position="141"/>
        <end position="189"/>
    </location>
</feature>
<feature type="domain" description="RNA polymerase sigma-70 region 2" evidence="7">
    <location>
        <begin position="40"/>
        <end position="107"/>
    </location>
</feature>
<name>A0ABV9D5A9_9MICO</name>
<keyword evidence="5 6" id="KW-0804">Transcription</keyword>
<dbReference type="InterPro" id="IPR039425">
    <property type="entry name" value="RNA_pol_sigma-70-like"/>
</dbReference>
<keyword evidence="10" id="KW-1185">Reference proteome</keyword>
<evidence type="ECO:0000259" key="8">
    <source>
        <dbReference type="Pfam" id="PF04545"/>
    </source>
</evidence>
<dbReference type="RefSeq" id="WP_122823080.1">
    <property type="nucleotide sequence ID" value="NZ_CP033325.1"/>
</dbReference>
<dbReference type="PROSITE" id="PS01063">
    <property type="entry name" value="SIGMA70_ECF"/>
    <property type="match status" value="1"/>
</dbReference>
<evidence type="ECO:0000256" key="3">
    <source>
        <dbReference type="ARBA" id="ARBA00023082"/>
    </source>
</evidence>
<evidence type="ECO:0000313" key="10">
    <source>
        <dbReference type="Proteomes" id="UP001595955"/>
    </source>
</evidence>
<dbReference type="Gene3D" id="1.10.1740.10">
    <property type="match status" value="1"/>
</dbReference>
<dbReference type="NCBIfam" id="TIGR02937">
    <property type="entry name" value="sigma70-ECF"/>
    <property type="match status" value="1"/>
</dbReference>
<dbReference type="SUPFAM" id="SSF88946">
    <property type="entry name" value="Sigma2 domain of RNA polymerase sigma factors"/>
    <property type="match status" value="1"/>
</dbReference>
<dbReference type="Gene3D" id="1.10.10.10">
    <property type="entry name" value="Winged helix-like DNA-binding domain superfamily/Winged helix DNA-binding domain"/>
    <property type="match status" value="1"/>
</dbReference>
<dbReference type="InterPro" id="IPR000838">
    <property type="entry name" value="RNA_pol_sigma70_ECF_CS"/>
</dbReference>
<dbReference type="PANTHER" id="PTHR43133:SF62">
    <property type="entry name" value="RNA POLYMERASE SIGMA FACTOR SIGZ"/>
    <property type="match status" value="1"/>
</dbReference>
<dbReference type="SUPFAM" id="SSF88659">
    <property type="entry name" value="Sigma3 and sigma4 domains of RNA polymerase sigma factors"/>
    <property type="match status" value="1"/>
</dbReference>
<evidence type="ECO:0000259" key="7">
    <source>
        <dbReference type="Pfam" id="PF04542"/>
    </source>
</evidence>
<evidence type="ECO:0000256" key="5">
    <source>
        <dbReference type="ARBA" id="ARBA00023163"/>
    </source>
</evidence>
<evidence type="ECO:0000256" key="2">
    <source>
        <dbReference type="ARBA" id="ARBA00023015"/>
    </source>
</evidence>
<keyword evidence="3 6" id="KW-0731">Sigma factor</keyword>
<comment type="caution">
    <text evidence="9">The sequence shown here is derived from an EMBL/GenBank/DDBJ whole genome shotgun (WGS) entry which is preliminary data.</text>
</comment>
<dbReference type="InterPro" id="IPR007627">
    <property type="entry name" value="RNA_pol_sigma70_r2"/>
</dbReference>
<dbReference type="EMBL" id="JBHSGF010000001">
    <property type="protein sequence ID" value="MFC4553846.1"/>
    <property type="molecule type" value="Genomic_DNA"/>
</dbReference>
<evidence type="ECO:0000313" key="9">
    <source>
        <dbReference type="EMBL" id="MFC4553846.1"/>
    </source>
</evidence>
<keyword evidence="4 6" id="KW-0238">DNA-binding</keyword>
<organism evidence="9 10">
    <name type="scientific">Georgenia faecalis</name>
    <dbReference type="NCBI Taxonomy" id="2483799"/>
    <lineage>
        <taxon>Bacteria</taxon>
        <taxon>Bacillati</taxon>
        <taxon>Actinomycetota</taxon>
        <taxon>Actinomycetes</taxon>
        <taxon>Micrococcales</taxon>
        <taxon>Bogoriellaceae</taxon>
        <taxon>Georgenia</taxon>
    </lineage>
</organism>
<dbReference type="InterPro" id="IPR013325">
    <property type="entry name" value="RNA_pol_sigma_r2"/>
</dbReference>
<dbReference type="InterPro" id="IPR007630">
    <property type="entry name" value="RNA_pol_sigma70_r4"/>
</dbReference>
<protein>
    <recommendedName>
        <fullName evidence="6">RNA polymerase sigma factor</fullName>
    </recommendedName>
</protein>
<dbReference type="InterPro" id="IPR036388">
    <property type="entry name" value="WH-like_DNA-bd_sf"/>
</dbReference>